<keyword evidence="3" id="KW-0677">Repeat</keyword>
<feature type="domain" description="C2H2-type" evidence="11">
    <location>
        <begin position="726"/>
        <end position="753"/>
    </location>
</feature>
<feature type="compositionally biased region" description="Acidic residues" evidence="10">
    <location>
        <begin position="874"/>
        <end position="885"/>
    </location>
</feature>
<dbReference type="InterPro" id="IPR013087">
    <property type="entry name" value="Znf_C2H2_type"/>
</dbReference>
<evidence type="ECO:0000256" key="1">
    <source>
        <dbReference type="ARBA" id="ARBA00004123"/>
    </source>
</evidence>
<organism evidence="13 14">
    <name type="scientific">Tegillarca granosa</name>
    <name type="common">Malaysian cockle</name>
    <name type="synonym">Anadara granosa</name>
    <dbReference type="NCBI Taxonomy" id="220873"/>
    <lineage>
        <taxon>Eukaryota</taxon>
        <taxon>Metazoa</taxon>
        <taxon>Spiralia</taxon>
        <taxon>Lophotrochozoa</taxon>
        <taxon>Mollusca</taxon>
        <taxon>Bivalvia</taxon>
        <taxon>Autobranchia</taxon>
        <taxon>Pteriomorphia</taxon>
        <taxon>Arcoida</taxon>
        <taxon>Arcoidea</taxon>
        <taxon>Arcidae</taxon>
        <taxon>Tegillarca</taxon>
    </lineage>
</organism>
<feature type="domain" description="C2H2-type" evidence="11">
    <location>
        <begin position="290"/>
        <end position="317"/>
    </location>
</feature>
<feature type="region of interest" description="Disordered" evidence="10">
    <location>
        <begin position="874"/>
        <end position="910"/>
    </location>
</feature>
<evidence type="ECO:0000256" key="2">
    <source>
        <dbReference type="ARBA" id="ARBA00022723"/>
    </source>
</evidence>
<evidence type="ECO:0000256" key="3">
    <source>
        <dbReference type="ARBA" id="ARBA00022737"/>
    </source>
</evidence>
<dbReference type="Pfam" id="PF00096">
    <property type="entry name" value="zf-C2H2"/>
    <property type="match status" value="9"/>
</dbReference>
<feature type="compositionally biased region" description="Low complexity" evidence="10">
    <location>
        <begin position="499"/>
        <end position="508"/>
    </location>
</feature>
<comment type="caution">
    <text evidence="13">The sequence shown here is derived from an EMBL/GenBank/DDBJ whole genome shotgun (WGS) entry which is preliminary data.</text>
</comment>
<feature type="region of interest" description="Disordered" evidence="10">
    <location>
        <begin position="803"/>
        <end position="822"/>
    </location>
</feature>
<dbReference type="Pfam" id="PF21549">
    <property type="entry name" value="PRDM2_PR"/>
    <property type="match status" value="1"/>
</dbReference>
<feature type="domain" description="C2H2-type" evidence="11">
    <location>
        <begin position="754"/>
        <end position="782"/>
    </location>
</feature>
<feature type="compositionally biased region" description="Basic and acidic residues" evidence="10">
    <location>
        <begin position="891"/>
        <end position="901"/>
    </location>
</feature>
<feature type="compositionally biased region" description="Low complexity" evidence="10">
    <location>
        <begin position="567"/>
        <end position="576"/>
    </location>
</feature>
<evidence type="ECO:0000259" key="11">
    <source>
        <dbReference type="PROSITE" id="PS50157"/>
    </source>
</evidence>
<dbReference type="PROSITE" id="PS50157">
    <property type="entry name" value="ZINC_FINGER_C2H2_2"/>
    <property type="match status" value="9"/>
</dbReference>
<dbReference type="InterPro" id="IPR036236">
    <property type="entry name" value="Znf_C2H2_sf"/>
</dbReference>
<feature type="region of interest" description="Disordered" evidence="10">
    <location>
        <begin position="436"/>
        <end position="615"/>
    </location>
</feature>
<dbReference type="Gene3D" id="2.170.270.10">
    <property type="entry name" value="SET domain"/>
    <property type="match status" value="1"/>
</dbReference>
<feature type="domain" description="C2H2-type" evidence="11">
    <location>
        <begin position="347"/>
        <end position="383"/>
    </location>
</feature>
<evidence type="ECO:0000259" key="12">
    <source>
        <dbReference type="PROSITE" id="PS50280"/>
    </source>
</evidence>
<evidence type="ECO:0000256" key="6">
    <source>
        <dbReference type="ARBA" id="ARBA00023015"/>
    </source>
</evidence>
<feature type="compositionally biased region" description="Basic and acidic residues" evidence="10">
    <location>
        <begin position="585"/>
        <end position="603"/>
    </location>
</feature>
<dbReference type="InterPro" id="IPR046341">
    <property type="entry name" value="SET_dom_sf"/>
</dbReference>
<protein>
    <submittedName>
        <fullName evidence="13">Uncharacterized protein</fullName>
    </submittedName>
</protein>
<dbReference type="SUPFAM" id="SSF57667">
    <property type="entry name" value="beta-beta-alpha zinc fingers"/>
    <property type="match status" value="5"/>
</dbReference>
<dbReference type="EMBL" id="JARBDR010000141">
    <property type="protein sequence ID" value="KAJ8320299.1"/>
    <property type="molecule type" value="Genomic_DNA"/>
</dbReference>
<keyword evidence="7" id="KW-0804">Transcription</keyword>
<evidence type="ECO:0000256" key="5">
    <source>
        <dbReference type="ARBA" id="ARBA00022833"/>
    </source>
</evidence>
<feature type="domain" description="C2H2-type" evidence="11">
    <location>
        <begin position="233"/>
        <end position="260"/>
    </location>
</feature>
<evidence type="ECO:0000256" key="9">
    <source>
        <dbReference type="PROSITE-ProRule" id="PRU00042"/>
    </source>
</evidence>
<keyword evidence="6" id="KW-0805">Transcription regulation</keyword>
<keyword evidence="14" id="KW-1185">Reference proteome</keyword>
<evidence type="ECO:0000256" key="4">
    <source>
        <dbReference type="ARBA" id="ARBA00022771"/>
    </source>
</evidence>
<feature type="compositionally biased region" description="Polar residues" evidence="10">
    <location>
        <begin position="484"/>
        <end position="498"/>
    </location>
</feature>
<dbReference type="InterPro" id="IPR050331">
    <property type="entry name" value="Zinc_finger"/>
</dbReference>
<dbReference type="Proteomes" id="UP001217089">
    <property type="component" value="Unassembled WGS sequence"/>
</dbReference>
<dbReference type="Gene3D" id="3.30.160.60">
    <property type="entry name" value="Classic Zinc Finger"/>
    <property type="match status" value="7"/>
</dbReference>
<evidence type="ECO:0000313" key="14">
    <source>
        <dbReference type="Proteomes" id="UP001217089"/>
    </source>
</evidence>
<sequence length="945" mass="106869">MRSKSKARKLTHEDCSEEGEGEEVEYDNDDEETDSSIHSASFNLSSTLSGDFHVPEQLRIKTFPGFGIWANAPIPKDRKFGPVKTRVSKDEIVEDYRDLSSLESSHSELSGHHSNWMKFIRTTQIKEAGNMMALHFDNRLFYQAVRDIHPGEEMLLYTKDMLYPEKELEALHALNKIEDHENGNGHHPCTDCNEVFSTKMALKHHQTESCNNKSPINMDGDIPTENEIGDGEFKCDECPKSFQWKSNLIRHQISHESGRRYNCENCDKVFTDPSNLQRHIRSQHVGARCHACSECGKTFATSSGLKQHQHIHSSVKPFQCEVCLKAYTQFSNLCRHKRMHADCRQQIKCKDCGQAFSTVTSLSKHKRFCEGALRNGMHMGFGSDKLSPLSLSNSGNQPSPINPALYMGMYRPPFPFYPPIGAAFPVFPGSHSFPGVTSPLSPSNPSKLMHQPVSPNGKASIPHLSPRPYDGMLKENENRLRRNSVGSEHSETPLSSAGSDIDVSSCSDVESEHSSVKKPRRSPSPVDNKCNKTLFPLQQNPPTLTPVRSPETTVNDADDQDMPFDLSRSSKSTVSSPVQAPSPKEQAKPEGEQPLDLTRKVPDEIEPSPESAARKTHIFGELRGLPVTPEPKLHYAYPQYHNQLILDQALRYDKEKIQQSFQEAAKLMPYARFPLASPTYAAAAMSPFGMMRPDITEKTLSPLMKMDKLPEHYAFSPSTSKLKERYACKFCGKVFPRSANLTRHLRTHTGEQPYKCKYCERSFSISSNLQRHVRNIHNKEKPFKCPLCDRCFGQQTNLDRHLKKHETEGSNVSDSPFNEPDLDEKDESYFSEIRNFIGQATESPVSPHVNIKSEDLFENPVDREDRMDAIEDEIEEDMDDEDDDISVSSEPNDKKPADEKQIITNNNEQKPSIDIVNEKYLNKSENISKTNFEFSNGYMPLTCST</sequence>
<accession>A0ABQ9FSQ3</accession>
<feature type="compositionally biased region" description="Acidic residues" evidence="10">
    <location>
        <begin position="15"/>
        <end position="34"/>
    </location>
</feature>
<comment type="subcellular location">
    <subcellularLocation>
        <location evidence="1">Nucleus</location>
    </subcellularLocation>
</comment>
<dbReference type="PROSITE" id="PS50280">
    <property type="entry name" value="SET"/>
    <property type="match status" value="1"/>
</dbReference>
<dbReference type="PANTHER" id="PTHR16515:SF66">
    <property type="entry name" value="C2H2-TYPE DOMAIN-CONTAINING PROTEIN"/>
    <property type="match status" value="1"/>
</dbReference>
<evidence type="ECO:0000256" key="7">
    <source>
        <dbReference type="ARBA" id="ARBA00023163"/>
    </source>
</evidence>
<reference evidence="13 14" key="1">
    <citation type="submission" date="2022-12" db="EMBL/GenBank/DDBJ databases">
        <title>Chromosome-level genome of Tegillarca granosa.</title>
        <authorList>
            <person name="Kim J."/>
        </authorList>
    </citation>
    <scope>NUCLEOTIDE SEQUENCE [LARGE SCALE GENOMIC DNA]</scope>
    <source>
        <strain evidence="13">Teg-2019</strain>
        <tissue evidence="13">Adductor muscle</tissue>
    </source>
</reference>
<keyword evidence="4 9" id="KW-0863">Zinc-finger</keyword>
<feature type="domain" description="C2H2-type" evidence="11">
    <location>
        <begin position="783"/>
        <end position="810"/>
    </location>
</feature>
<feature type="domain" description="C2H2-type" evidence="11">
    <location>
        <begin position="187"/>
        <end position="215"/>
    </location>
</feature>
<dbReference type="InterPro" id="IPR001214">
    <property type="entry name" value="SET_dom"/>
</dbReference>
<feature type="region of interest" description="Disordered" evidence="10">
    <location>
        <begin position="1"/>
        <end position="37"/>
    </location>
</feature>
<evidence type="ECO:0000256" key="10">
    <source>
        <dbReference type="SAM" id="MobiDB-lite"/>
    </source>
</evidence>
<keyword evidence="5" id="KW-0862">Zinc</keyword>
<feature type="domain" description="C2H2-type" evidence="11">
    <location>
        <begin position="318"/>
        <end position="345"/>
    </location>
</feature>
<feature type="domain" description="SET" evidence="12">
    <location>
        <begin position="56"/>
        <end position="159"/>
    </location>
</feature>
<evidence type="ECO:0000256" key="8">
    <source>
        <dbReference type="ARBA" id="ARBA00023242"/>
    </source>
</evidence>
<name>A0ABQ9FSQ3_TEGGR</name>
<dbReference type="SMART" id="SM00355">
    <property type="entry name" value="ZnF_C2H2"/>
    <property type="match status" value="9"/>
</dbReference>
<evidence type="ECO:0000313" key="13">
    <source>
        <dbReference type="EMBL" id="KAJ8320299.1"/>
    </source>
</evidence>
<feature type="domain" description="C2H2-type" evidence="11">
    <location>
        <begin position="261"/>
        <end position="289"/>
    </location>
</feature>
<keyword evidence="2" id="KW-0479">Metal-binding</keyword>
<gene>
    <name evidence="13" type="ORF">KUTeg_001886</name>
</gene>
<dbReference type="PANTHER" id="PTHR16515">
    <property type="entry name" value="PR DOMAIN ZINC FINGER PROTEIN"/>
    <property type="match status" value="1"/>
</dbReference>
<dbReference type="PROSITE" id="PS00028">
    <property type="entry name" value="ZINC_FINGER_C2H2_1"/>
    <property type="match status" value="7"/>
</dbReference>
<keyword evidence="8" id="KW-0539">Nucleus</keyword>
<proteinExistence type="predicted"/>